<dbReference type="OrthoDB" id="9797341at2"/>
<dbReference type="SUPFAM" id="SSF46894">
    <property type="entry name" value="C-terminal effector domain of the bipartite response regulators"/>
    <property type="match status" value="1"/>
</dbReference>
<dbReference type="PROSITE" id="PS00622">
    <property type="entry name" value="HTH_LUXR_1"/>
    <property type="match status" value="1"/>
</dbReference>
<keyword evidence="1 5" id="KW-0597">Phosphoprotein</keyword>
<dbReference type="SMART" id="SM00448">
    <property type="entry name" value="REC"/>
    <property type="match status" value="1"/>
</dbReference>
<dbReference type="SUPFAM" id="SSF52172">
    <property type="entry name" value="CheY-like"/>
    <property type="match status" value="1"/>
</dbReference>
<keyword evidence="2" id="KW-0805">Transcription regulation</keyword>
<dbReference type="RefSeq" id="WP_116856452.1">
    <property type="nucleotide sequence ID" value="NZ_QTJV01000012.1"/>
</dbReference>
<gene>
    <name evidence="8" type="ORF">DXN04_26615</name>
</gene>
<evidence type="ECO:0000256" key="4">
    <source>
        <dbReference type="ARBA" id="ARBA00023163"/>
    </source>
</evidence>
<protein>
    <submittedName>
        <fullName evidence="8">DNA-binding response regulator</fullName>
    </submittedName>
</protein>
<evidence type="ECO:0000259" key="6">
    <source>
        <dbReference type="PROSITE" id="PS50043"/>
    </source>
</evidence>
<dbReference type="GO" id="GO:0006355">
    <property type="term" value="P:regulation of DNA-templated transcription"/>
    <property type="evidence" value="ECO:0007669"/>
    <property type="project" value="InterPro"/>
</dbReference>
<dbReference type="InterPro" id="IPR058245">
    <property type="entry name" value="NreC/VraR/RcsB-like_REC"/>
</dbReference>
<evidence type="ECO:0000313" key="9">
    <source>
        <dbReference type="Proteomes" id="UP000261174"/>
    </source>
</evidence>
<dbReference type="SMART" id="SM00421">
    <property type="entry name" value="HTH_LUXR"/>
    <property type="match status" value="1"/>
</dbReference>
<dbReference type="PROSITE" id="PS50110">
    <property type="entry name" value="RESPONSE_REGULATORY"/>
    <property type="match status" value="1"/>
</dbReference>
<dbReference type="InterPro" id="IPR000792">
    <property type="entry name" value="Tscrpt_reg_LuxR_C"/>
</dbReference>
<dbReference type="InterPro" id="IPR016032">
    <property type="entry name" value="Sig_transdc_resp-reg_C-effctor"/>
</dbReference>
<feature type="domain" description="Response regulatory" evidence="7">
    <location>
        <begin position="5"/>
        <end position="121"/>
    </location>
</feature>
<accession>A0A3E1NV68</accession>
<keyword evidence="3 8" id="KW-0238">DNA-binding</keyword>
<dbReference type="PANTHER" id="PTHR43214">
    <property type="entry name" value="TWO-COMPONENT RESPONSE REGULATOR"/>
    <property type="match status" value="1"/>
</dbReference>
<evidence type="ECO:0000256" key="1">
    <source>
        <dbReference type="ARBA" id="ARBA00022553"/>
    </source>
</evidence>
<dbReference type="InterPro" id="IPR011006">
    <property type="entry name" value="CheY-like_superfamily"/>
</dbReference>
<dbReference type="PRINTS" id="PR00038">
    <property type="entry name" value="HTHLUXR"/>
</dbReference>
<dbReference type="GO" id="GO:0000160">
    <property type="term" value="P:phosphorelay signal transduction system"/>
    <property type="evidence" value="ECO:0007669"/>
    <property type="project" value="InterPro"/>
</dbReference>
<name>A0A3E1NV68_9BACT</name>
<dbReference type="Proteomes" id="UP000261174">
    <property type="component" value="Unassembled WGS sequence"/>
</dbReference>
<dbReference type="PANTHER" id="PTHR43214:SF41">
    <property type="entry name" value="NITRATE_NITRITE RESPONSE REGULATOR PROTEIN NARP"/>
    <property type="match status" value="1"/>
</dbReference>
<dbReference type="Gene3D" id="3.40.50.2300">
    <property type="match status" value="1"/>
</dbReference>
<feature type="modified residue" description="4-aspartylphosphate" evidence="5">
    <location>
        <position position="56"/>
    </location>
</feature>
<sequence>MDKISVFLVDDHEIFRNGLKQLINSEPDMEVSGEASTGEDALHSLSNVQPDVVIMDIRMPGINGLETSTALLKASPRTHILFFSLFDEPDYVAAALEMGASGYILKDTSNKIFLNAIRTIHNGKYYFIGEVSDVLVKKYQAARQSAANPVAQAADVSLSRREEQIIRMVNNGLNNKDIAESLGLSIRTIEAHRMNILRKFQVNSIEEVIEYCRSANLLKEE</sequence>
<dbReference type="GO" id="GO:0003677">
    <property type="term" value="F:DNA binding"/>
    <property type="evidence" value="ECO:0007669"/>
    <property type="project" value="UniProtKB-KW"/>
</dbReference>
<comment type="caution">
    <text evidence="8">The sequence shown here is derived from an EMBL/GenBank/DDBJ whole genome shotgun (WGS) entry which is preliminary data.</text>
</comment>
<evidence type="ECO:0000256" key="5">
    <source>
        <dbReference type="PROSITE-ProRule" id="PRU00169"/>
    </source>
</evidence>
<organism evidence="8 9">
    <name type="scientific">Chitinophaga silvisoli</name>
    <dbReference type="NCBI Taxonomy" id="2291814"/>
    <lineage>
        <taxon>Bacteria</taxon>
        <taxon>Pseudomonadati</taxon>
        <taxon>Bacteroidota</taxon>
        <taxon>Chitinophagia</taxon>
        <taxon>Chitinophagales</taxon>
        <taxon>Chitinophagaceae</taxon>
        <taxon>Chitinophaga</taxon>
    </lineage>
</organism>
<dbReference type="InterPro" id="IPR039420">
    <property type="entry name" value="WalR-like"/>
</dbReference>
<dbReference type="Pfam" id="PF00196">
    <property type="entry name" value="GerE"/>
    <property type="match status" value="1"/>
</dbReference>
<dbReference type="AlphaFoldDB" id="A0A3E1NV68"/>
<feature type="domain" description="HTH luxR-type" evidence="6">
    <location>
        <begin position="151"/>
        <end position="216"/>
    </location>
</feature>
<evidence type="ECO:0000256" key="3">
    <source>
        <dbReference type="ARBA" id="ARBA00023125"/>
    </source>
</evidence>
<dbReference type="PROSITE" id="PS50043">
    <property type="entry name" value="HTH_LUXR_2"/>
    <property type="match status" value="1"/>
</dbReference>
<reference evidence="8 9" key="1">
    <citation type="submission" date="2018-08" db="EMBL/GenBank/DDBJ databases">
        <title>Chitinophaga sp. K20C18050901, a novel bacterium isolated from forest soil.</title>
        <authorList>
            <person name="Wang C."/>
        </authorList>
    </citation>
    <scope>NUCLEOTIDE SEQUENCE [LARGE SCALE GENOMIC DNA]</scope>
    <source>
        <strain evidence="8 9">K20C18050901</strain>
    </source>
</reference>
<keyword evidence="4" id="KW-0804">Transcription</keyword>
<evidence type="ECO:0000313" key="8">
    <source>
        <dbReference type="EMBL" id="RFM31744.1"/>
    </source>
</evidence>
<dbReference type="InterPro" id="IPR001789">
    <property type="entry name" value="Sig_transdc_resp-reg_receiver"/>
</dbReference>
<dbReference type="CDD" id="cd06170">
    <property type="entry name" value="LuxR_C_like"/>
    <property type="match status" value="1"/>
</dbReference>
<dbReference type="EMBL" id="QTJV01000012">
    <property type="protein sequence ID" value="RFM31744.1"/>
    <property type="molecule type" value="Genomic_DNA"/>
</dbReference>
<dbReference type="Pfam" id="PF00072">
    <property type="entry name" value="Response_reg"/>
    <property type="match status" value="1"/>
</dbReference>
<evidence type="ECO:0000256" key="2">
    <source>
        <dbReference type="ARBA" id="ARBA00023015"/>
    </source>
</evidence>
<proteinExistence type="predicted"/>
<keyword evidence="9" id="KW-1185">Reference proteome</keyword>
<dbReference type="CDD" id="cd17535">
    <property type="entry name" value="REC_NarL-like"/>
    <property type="match status" value="1"/>
</dbReference>
<evidence type="ECO:0000259" key="7">
    <source>
        <dbReference type="PROSITE" id="PS50110"/>
    </source>
</evidence>